<dbReference type="Proteomes" id="UP000617628">
    <property type="component" value="Unassembled WGS sequence"/>
</dbReference>
<dbReference type="InterPro" id="IPR011330">
    <property type="entry name" value="Glyco_hydro/deAcase_b/a-brl"/>
</dbReference>
<name>A0A934VMN8_9BACT</name>
<dbReference type="AlphaFoldDB" id="A0A934VMN8"/>
<reference evidence="1" key="1">
    <citation type="submission" date="2021-01" db="EMBL/GenBank/DDBJ databases">
        <title>Modified the classification status of verrucomicrobia.</title>
        <authorList>
            <person name="Feng X."/>
        </authorList>
    </citation>
    <scope>NUCLEOTIDE SEQUENCE</scope>
    <source>
        <strain evidence="1">KCTC 13126</strain>
    </source>
</reference>
<comment type="caution">
    <text evidence="1">The sequence shown here is derived from an EMBL/GenBank/DDBJ whole genome shotgun (WGS) entry which is preliminary data.</text>
</comment>
<organism evidence="1 2">
    <name type="scientific">Pelagicoccus mobilis</name>
    <dbReference type="NCBI Taxonomy" id="415221"/>
    <lineage>
        <taxon>Bacteria</taxon>
        <taxon>Pseudomonadati</taxon>
        <taxon>Verrucomicrobiota</taxon>
        <taxon>Opitutia</taxon>
        <taxon>Puniceicoccales</taxon>
        <taxon>Pelagicoccaceae</taxon>
        <taxon>Pelagicoccus</taxon>
    </lineage>
</organism>
<accession>A0A934VMN8</accession>
<gene>
    <name evidence="1" type="ORF">JIN87_00785</name>
</gene>
<dbReference type="EMBL" id="JAENIL010000001">
    <property type="protein sequence ID" value="MBK1875377.1"/>
    <property type="molecule type" value="Genomic_DNA"/>
</dbReference>
<sequence>MKIKGLLGVLLFVACLWGDVAIAEDGVRKIAIVKADDVRGVSNKWDAFFAVSKELGIRVSAGVICNSLEAEGEGYHEWLKGYQSSGYVEFWNHGWDHQRWESENGDRLSEFGGSGYAHQKRHFEDSQAMMARVLGVPSIAFGSPYNAFDADTERVLSENEDVRLLFSYRLEGKAGKAILPMRFKGELDGTGKPNFEAFKSEYASKKRDVTLTALQFHPLYFEDGGLEEYAKIVEFMLAEGWVFVLPSEFLAMTE</sequence>
<evidence type="ECO:0000313" key="1">
    <source>
        <dbReference type="EMBL" id="MBK1875377.1"/>
    </source>
</evidence>
<protein>
    <submittedName>
        <fullName evidence="1">Polysaccharide deacetylase family protein</fullName>
    </submittedName>
</protein>
<dbReference type="GO" id="GO:0005975">
    <property type="term" value="P:carbohydrate metabolic process"/>
    <property type="evidence" value="ECO:0007669"/>
    <property type="project" value="InterPro"/>
</dbReference>
<dbReference type="InterPro" id="IPR018763">
    <property type="entry name" value="DUF2334"/>
</dbReference>
<dbReference type="Gene3D" id="3.20.20.370">
    <property type="entry name" value="Glycoside hydrolase/deacetylase"/>
    <property type="match status" value="1"/>
</dbReference>
<keyword evidence="2" id="KW-1185">Reference proteome</keyword>
<proteinExistence type="predicted"/>
<evidence type="ECO:0000313" key="2">
    <source>
        <dbReference type="Proteomes" id="UP000617628"/>
    </source>
</evidence>
<dbReference type="RefSeq" id="WP_200353591.1">
    <property type="nucleotide sequence ID" value="NZ_JAENIL010000001.1"/>
</dbReference>
<dbReference type="SUPFAM" id="SSF88713">
    <property type="entry name" value="Glycoside hydrolase/deacetylase"/>
    <property type="match status" value="1"/>
</dbReference>
<dbReference type="Pfam" id="PF10096">
    <property type="entry name" value="DUF2334"/>
    <property type="match status" value="1"/>
</dbReference>
<dbReference type="PROSITE" id="PS51257">
    <property type="entry name" value="PROKAR_LIPOPROTEIN"/>
    <property type="match status" value="1"/>
</dbReference>